<feature type="region of interest" description="Disordered" evidence="1">
    <location>
        <begin position="1"/>
        <end position="82"/>
    </location>
</feature>
<feature type="compositionally biased region" description="Low complexity" evidence="1">
    <location>
        <begin position="50"/>
        <end position="63"/>
    </location>
</feature>
<dbReference type="RefSeq" id="XP_022839616.1">
    <property type="nucleotide sequence ID" value="XM_022983341.1"/>
</dbReference>
<comment type="caution">
    <text evidence="2">The sequence shown here is derived from an EMBL/GenBank/DDBJ whole genome shotgun (WGS) entry which is preliminary data.</text>
</comment>
<dbReference type="Proteomes" id="UP000009170">
    <property type="component" value="Unassembled WGS sequence"/>
</dbReference>
<gene>
    <name evidence="2" type="ORF">OT_ostta09g02040</name>
</gene>
<dbReference type="OrthoDB" id="498754at2759"/>
<dbReference type="AlphaFoldDB" id="A0A090M4C1"/>
<dbReference type="EMBL" id="CAID01000009">
    <property type="protein sequence ID" value="CEF99046.1"/>
    <property type="molecule type" value="Genomic_DNA"/>
</dbReference>
<name>A0A090M4C1_OSTTA</name>
<reference evidence="2 3" key="2">
    <citation type="journal article" date="2014" name="BMC Genomics">
        <title>An improved genome of the model marine alga Ostreococcus tauri unfolds by assessing Illumina de novo assemblies.</title>
        <authorList>
            <person name="Blanc-Mathieu R."/>
            <person name="Verhelst B."/>
            <person name="Derelle E."/>
            <person name="Rombauts S."/>
            <person name="Bouget F.Y."/>
            <person name="Carre I."/>
            <person name="Chateau A."/>
            <person name="Eyre-Walker A."/>
            <person name="Grimsley N."/>
            <person name="Moreau H."/>
            <person name="Piegu B."/>
            <person name="Rivals E."/>
            <person name="Schackwitz W."/>
            <person name="Van de Peer Y."/>
            <person name="Piganeau G."/>
        </authorList>
    </citation>
    <scope>NUCLEOTIDE SEQUENCE [LARGE SCALE GENOMIC DNA]</scope>
    <source>
        <strain evidence="3">OTTH 0595 / CCAP 157/2 / RCC745</strain>
    </source>
</reference>
<dbReference type="KEGG" id="ota:OT_ostta09g02040"/>
<evidence type="ECO:0000313" key="3">
    <source>
        <dbReference type="Proteomes" id="UP000009170"/>
    </source>
</evidence>
<evidence type="ECO:0000313" key="2">
    <source>
        <dbReference type="EMBL" id="CEF99046.1"/>
    </source>
</evidence>
<feature type="compositionally biased region" description="Basic residues" evidence="1">
    <location>
        <begin position="8"/>
        <end position="18"/>
    </location>
</feature>
<sequence>MHQTLARRLARAKMRRRAVTTATRARDAVLDARARASGRTRAGTGRGENSWRAVASSSRASSSPPKRDGKAPEGGTDNPLSSVMFPWERAVLDSKRWTGEMKTWQKAYWAAFALGVAFVVGSRAKRYYDEGETNEERKRKMESDRRAVSAALEGRSFISADDGDEDEDPFEGLSPEEIEALVRKTAPSGDAYDGMSPEEIEAYEREYDERRRANSGSGNLTWKTTSAGRL</sequence>
<proteinExistence type="predicted"/>
<keyword evidence="3" id="KW-1185">Reference proteome</keyword>
<dbReference type="InParanoid" id="A0A090M4C1"/>
<evidence type="ECO:0000256" key="1">
    <source>
        <dbReference type="SAM" id="MobiDB-lite"/>
    </source>
</evidence>
<organism evidence="2 3">
    <name type="scientific">Ostreococcus tauri</name>
    <name type="common">Marine green alga</name>
    <dbReference type="NCBI Taxonomy" id="70448"/>
    <lineage>
        <taxon>Eukaryota</taxon>
        <taxon>Viridiplantae</taxon>
        <taxon>Chlorophyta</taxon>
        <taxon>Mamiellophyceae</taxon>
        <taxon>Mamiellales</taxon>
        <taxon>Bathycoccaceae</taxon>
        <taxon>Ostreococcus</taxon>
    </lineage>
</organism>
<feature type="compositionally biased region" description="Polar residues" evidence="1">
    <location>
        <begin position="214"/>
        <end position="230"/>
    </location>
</feature>
<feature type="region of interest" description="Disordered" evidence="1">
    <location>
        <begin position="205"/>
        <end position="230"/>
    </location>
</feature>
<reference evidence="3" key="1">
    <citation type="journal article" date="2006" name="Proc. Natl. Acad. Sci. U.S.A.">
        <title>Genome analysis of the smallest free-living eukaryote Ostreococcus tauri unveils many unique features.</title>
        <authorList>
            <person name="Derelle E."/>
            <person name="Ferraz C."/>
            <person name="Rombauts S."/>
            <person name="Rouze P."/>
            <person name="Worden A.Z."/>
            <person name="Robbens S."/>
            <person name="Partensky F."/>
            <person name="Degroeve S."/>
            <person name="Echeynie S."/>
            <person name="Cooke R."/>
            <person name="Saeys Y."/>
            <person name="Wuyts J."/>
            <person name="Jabbari K."/>
            <person name="Bowler C."/>
            <person name="Panaud O."/>
            <person name="Piegu B."/>
            <person name="Ball S.G."/>
            <person name="Ral J.-P."/>
            <person name="Bouget F.-Y."/>
            <person name="Piganeau G."/>
            <person name="De Baets B."/>
            <person name="Picard A."/>
            <person name="Delseny M."/>
            <person name="Demaille J."/>
            <person name="Van de Peer Y."/>
            <person name="Moreau H."/>
        </authorList>
    </citation>
    <scope>NUCLEOTIDE SEQUENCE [LARGE SCALE GENOMIC DNA]</scope>
    <source>
        <strain evidence="3">OTTH 0595 / CCAP 157/2 / RCC745</strain>
    </source>
</reference>
<dbReference type="GeneID" id="34946122"/>
<protein>
    <submittedName>
        <fullName evidence="2">Unnamed product</fullName>
    </submittedName>
</protein>
<accession>A0A090M4C1</accession>
<feature type="compositionally biased region" description="Basic and acidic residues" evidence="1">
    <location>
        <begin position="24"/>
        <end position="34"/>
    </location>
</feature>